<dbReference type="InterPro" id="IPR000489">
    <property type="entry name" value="Pterin-binding_dom"/>
</dbReference>
<dbReference type="InterPro" id="IPR045031">
    <property type="entry name" value="DHP_synth-like"/>
</dbReference>
<dbReference type="RefSeq" id="WP_205111391.1">
    <property type="nucleotide sequence ID" value="NZ_JACJJL010000027.1"/>
</dbReference>
<keyword evidence="6" id="KW-0479">Metal-binding</keyword>
<keyword evidence="11" id="KW-1185">Reference proteome</keyword>
<gene>
    <name evidence="10" type="primary">folP</name>
    <name evidence="10" type="ORF">H6B30_13305</name>
</gene>
<keyword evidence="8" id="KW-0289">Folate biosynthesis</keyword>
<dbReference type="EC" id="2.5.1.15" evidence="4"/>
<comment type="cofactor">
    <cofactor evidence="2">
        <name>Mg(2+)</name>
        <dbReference type="ChEBI" id="CHEBI:18420"/>
    </cofactor>
</comment>
<comment type="catalytic activity">
    <reaction evidence="1">
        <text>(7,8-dihydropterin-6-yl)methyl diphosphate + 4-aminobenzoate = 7,8-dihydropteroate + diphosphate</text>
        <dbReference type="Rhea" id="RHEA:19949"/>
        <dbReference type="ChEBI" id="CHEBI:17836"/>
        <dbReference type="ChEBI" id="CHEBI:17839"/>
        <dbReference type="ChEBI" id="CHEBI:33019"/>
        <dbReference type="ChEBI" id="CHEBI:72950"/>
        <dbReference type="EC" id="2.5.1.15"/>
    </reaction>
</comment>
<feature type="domain" description="Pterin-binding" evidence="9">
    <location>
        <begin position="21"/>
        <end position="282"/>
    </location>
</feature>
<sequence>MNAHSHMSLNAGGRLLSLDVPQVMGILNVTPDSFYAGSRKQAEADIAARANEIVEQGGTIIDIGAFSTRPGAARVSEAEEADRLRHGLAVVRREQPGAIISVDTFSADVARMAVEEYGVAIINDVSGGNPDGAFGGAETNDDGYRTWTEDDAPPIFRMAARLGVPYILMSSRPDTASILMEGAAKSQLLHSLGVNDVILDPGFGFGKTTADNYAIMAGLDKLHSLGLPLLVGISRKSMITRLLGCTTDEALNGTTALNTAALMKGAHILRVHDVGQAAECVKIVQALKAHAGQAAPAANDIH</sequence>
<evidence type="ECO:0000259" key="9">
    <source>
        <dbReference type="PROSITE" id="PS50972"/>
    </source>
</evidence>
<evidence type="ECO:0000256" key="8">
    <source>
        <dbReference type="ARBA" id="ARBA00022909"/>
    </source>
</evidence>
<evidence type="ECO:0000256" key="3">
    <source>
        <dbReference type="ARBA" id="ARBA00004763"/>
    </source>
</evidence>
<organism evidence="10 11">
    <name type="scientific">Marseilla massiliensis</name>
    <dbReference type="NCBI Taxonomy" id="1841864"/>
    <lineage>
        <taxon>Bacteria</taxon>
        <taxon>Pseudomonadati</taxon>
        <taxon>Bacteroidota</taxon>
        <taxon>Bacteroidia</taxon>
        <taxon>Bacteroidales</taxon>
        <taxon>Prevotellaceae</taxon>
        <taxon>Marseilla</taxon>
    </lineage>
</organism>
<accession>A0A939B623</accession>
<dbReference type="Proteomes" id="UP000764045">
    <property type="component" value="Unassembled WGS sequence"/>
</dbReference>
<dbReference type="GO" id="GO:0046656">
    <property type="term" value="P:folic acid biosynthetic process"/>
    <property type="evidence" value="ECO:0007669"/>
    <property type="project" value="UniProtKB-KW"/>
</dbReference>
<evidence type="ECO:0000313" key="10">
    <source>
        <dbReference type="EMBL" id="MBM6662712.1"/>
    </source>
</evidence>
<dbReference type="AlphaFoldDB" id="A0A939B623"/>
<evidence type="ECO:0000256" key="6">
    <source>
        <dbReference type="ARBA" id="ARBA00022723"/>
    </source>
</evidence>
<dbReference type="SUPFAM" id="SSF51717">
    <property type="entry name" value="Dihydropteroate synthetase-like"/>
    <property type="match status" value="1"/>
</dbReference>
<dbReference type="PANTHER" id="PTHR20941">
    <property type="entry name" value="FOLATE SYNTHESIS PROTEINS"/>
    <property type="match status" value="1"/>
</dbReference>
<dbReference type="EMBL" id="JACJJL010000027">
    <property type="protein sequence ID" value="MBM6662712.1"/>
    <property type="molecule type" value="Genomic_DNA"/>
</dbReference>
<dbReference type="GO" id="GO:0046872">
    <property type="term" value="F:metal ion binding"/>
    <property type="evidence" value="ECO:0007669"/>
    <property type="project" value="UniProtKB-KW"/>
</dbReference>
<dbReference type="PROSITE" id="PS50972">
    <property type="entry name" value="PTERIN_BINDING"/>
    <property type="match status" value="1"/>
</dbReference>
<dbReference type="InterPro" id="IPR011005">
    <property type="entry name" value="Dihydropteroate_synth-like_sf"/>
</dbReference>
<dbReference type="Gene3D" id="3.20.20.20">
    <property type="entry name" value="Dihydropteroate synthase-like"/>
    <property type="match status" value="1"/>
</dbReference>
<evidence type="ECO:0000256" key="2">
    <source>
        <dbReference type="ARBA" id="ARBA00001946"/>
    </source>
</evidence>
<keyword evidence="5 10" id="KW-0808">Transferase</keyword>
<dbReference type="NCBIfam" id="TIGR01496">
    <property type="entry name" value="DHPS"/>
    <property type="match status" value="1"/>
</dbReference>
<dbReference type="InterPro" id="IPR006390">
    <property type="entry name" value="DHP_synth_dom"/>
</dbReference>
<protein>
    <recommendedName>
        <fullName evidence="4">dihydropteroate synthase</fullName>
        <ecNumber evidence="4">2.5.1.15</ecNumber>
    </recommendedName>
</protein>
<proteinExistence type="predicted"/>
<evidence type="ECO:0000256" key="1">
    <source>
        <dbReference type="ARBA" id="ARBA00000012"/>
    </source>
</evidence>
<comment type="pathway">
    <text evidence="3">Cofactor biosynthesis; tetrahydrofolate biosynthesis; 7,8-dihydrofolate from 2-amino-4-hydroxy-6-hydroxymethyl-7,8-dihydropteridine diphosphate and 4-aminobenzoate: step 1/2.</text>
</comment>
<reference evidence="10 11" key="1">
    <citation type="journal article" date="2021" name="Sci. Rep.">
        <title>The distribution of antibiotic resistance genes in chicken gut microbiota commensals.</title>
        <authorList>
            <person name="Juricova H."/>
            <person name="Matiasovicova J."/>
            <person name="Kubasova T."/>
            <person name="Cejkova D."/>
            <person name="Rychlik I."/>
        </authorList>
    </citation>
    <scope>NUCLEOTIDE SEQUENCE [LARGE SCALE GENOMIC DNA]</scope>
    <source>
        <strain evidence="10 11">An819</strain>
    </source>
</reference>
<evidence type="ECO:0000256" key="7">
    <source>
        <dbReference type="ARBA" id="ARBA00022842"/>
    </source>
</evidence>
<dbReference type="GO" id="GO:0004156">
    <property type="term" value="F:dihydropteroate synthase activity"/>
    <property type="evidence" value="ECO:0007669"/>
    <property type="project" value="UniProtKB-EC"/>
</dbReference>
<dbReference type="GO" id="GO:0005829">
    <property type="term" value="C:cytosol"/>
    <property type="evidence" value="ECO:0007669"/>
    <property type="project" value="TreeGrafter"/>
</dbReference>
<evidence type="ECO:0000256" key="4">
    <source>
        <dbReference type="ARBA" id="ARBA00012458"/>
    </source>
</evidence>
<dbReference type="GO" id="GO:0046654">
    <property type="term" value="P:tetrahydrofolate biosynthetic process"/>
    <property type="evidence" value="ECO:0007669"/>
    <property type="project" value="TreeGrafter"/>
</dbReference>
<comment type="caution">
    <text evidence="10">The sequence shown here is derived from an EMBL/GenBank/DDBJ whole genome shotgun (WGS) entry which is preliminary data.</text>
</comment>
<evidence type="ECO:0000256" key="5">
    <source>
        <dbReference type="ARBA" id="ARBA00022679"/>
    </source>
</evidence>
<evidence type="ECO:0000313" key="11">
    <source>
        <dbReference type="Proteomes" id="UP000764045"/>
    </source>
</evidence>
<dbReference type="Pfam" id="PF00809">
    <property type="entry name" value="Pterin_bind"/>
    <property type="match status" value="1"/>
</dbReference>
<name>A0A939B623_9BACT</name>
<dbReference type="PANTHER" id="PTHR20941:SF1">
    <property type="entry name" value="FOLIC ACID SYNTHESIS PROTEIN FOL1"/>
    <property type="match status" value="1"/>
</dbReference>
<keyword evidence="7" id="KW-0460">Magnesium</keyword>